<name>A0A383F076_9ZZZZ</name>
<gene>
    <name evidence="1" type="ORF">METZ01_LOCUS515466</name>
</gene>
<organism evidence="1">
    <name type="scientific">marine metagenome</name>
    <dbReference type="NCBI Taxonomy" id="408172"/>
    <lineage>
        <taxon>unclassified sequences</taxon>
        <taxon>metagenomes</taxon>
        <taxon>ecological metagenomes</taxon>
    </lineage>
</organism>
<reference evidence="1" key="1">
    <citation type="submission" date="2018-05" db="EMBL/GenBank/DDBJ databases">
        <authorList>
            <person name="Lanie J.A."/>
            <person name="Ng W.-L."/>
            <person name="Kazmierczak K.M."/>
            <person name="Andrzejewski T.M."/>
            <person name="Davidsen T.M."/>
            <person name="Wayne K.J."/>
            <person name="Tettelin H."/>
            <person name="Glass J.I."/>
            <person name="Rusch D."/>
            <person name="Podicherti R."/>
            <person name="Tsui H.-C.T."/>
            <person name="Winkler M.E."/>
        </authorList>
    </citation>
    <scope>NUCLEOTIDE SEQUENCE</scope>
</reference>
<feature type="non-terminal residue" evidence="1">
    <location>
        <position position="1"/>
    </location>
</feature>
<dbReference type="AlphaFoldDB" id="A0A383F076"/>
<sequence>VFFHLTYQGEAASIITILYKRFCNRANQMQSKGHQKIANMLKTSEFHKDWKQKLESCAMILGVPDRFL</sequence>
<evidence type="ECO:0000313" key="1">
    <source>
        <dbReference type="EMBL" id="SVE62612.1"/>
    </source>
</evidence>
<accession>A0A383F076</accession>
<proteinExistence type="predicted"/>
<protein>
    <submittedName>
        <fullName evidence="1">Uncharacterized protein</fullName>
    </submittedName>
</protein>
<dbReference type="EMBL" id="UINC01230474">
    <property type="protein sequence ID" value="SVE62612.1"/>
    <property type="molecule type" value="Genomic_DNA"/>
</dbReference>